<protein>
    <submittedName>
        <fullName evidence="1">Uncharacterized protein</fullName>
    </submittedName>
</protein>
<organism evidence="1 2">
    <name type="scientific">Fusarium torulosum</name>
    <dbReference type="NCBI Taxonomy" id="33205"/>
    <lineage>
        <taxon>Eukaryota</taxon>
        <taxon>Fungi</taxon>
        <taxon>Dikarya</taxon>
        <taxon>Ascomycota</taxon>
        <taxon>Pezizomycotina</taxon>
        <taxon>Sordariomycetes</taxon>
        <taxon>Hypocreomycetidae</taxon>
        <taxon>Hypocreales</taxon>
        <taxon>Nectriaceae</taxon>
        <taxon>Fusarium</taxon>
    </lineage>
</organism>
<dbReference type="Proteomes" id="UP001187734">
    <property type="component" value="Unassembled WGS sequence"/>
</dbReference>
<keyword evidence="2" id="KW-1185">Reference proteome</keyword>
<evidence type="ECO:0000313" key="1">
    <source>
        <dbReference type="EMBL" id="SPJ87132.1"/>
    </source>
</evidence>
<gene>
    <name evidence="1" type="ORF">FTOL_12157</name>
</gene>
<name>A0AAE8MJM7_9HYPO</name>
<sequence length="109" mass="11898">MESTIVKLWASANANALDVGTAVTHQYLEMFLANLLPTFGVVTEVLGEGVETQAVGRPLERPPPMKLKLKFRLRSRNPILQPGIAFINAAKEGLGEALGDENVDHFENI</sequence>
<proteinExistence type="predicted"/>
<dbReference type="AlphaFoldDB" id="A0AAE8MJM7"/>
<accession>A0AAE8MJM7</accession>
<comment type="caution">
    <text evidence="1">The sequence shown here is derived from an EMBL/GenBank/DDBJ whole genome shotgun (WGS) entry which is preliminary data.</text>
</comment>
<reference evidence="1" key="1">
    <citation type="submission" date="2018-03" db="EMBL/GenBank/DDBJ databases">
        <authorList>
            <person name="Guldener U."/>
        </authorList>
    </citation>
    <scope>NUCLEOTIDE SEQUENCE</scope>
</reference>
<evidence type="ECO:0000313" key="2">
    <source>
        <dbReference type="Proteomes" id="UP001187734"/>
    </source>
</evidence>
<dbReference type="EMBL" id="ONZP01000560">
    <property type="protein sequence ID" value="SPJ87132.1"/>
    <property type="molecule type" value="Genomic_DNA"/>
</dbReference>